<evidence type="ECO:0000256" key="3">
    <source>
        <dbReference type="ARBA" id="ARBA00022989"/>
    </source>
</evidence>
<evidence type="ECO:0000256" key="6">
    <source>
        <dbReference type="SAM" id="Phobius"/>
    </source>
</evidence>
<sequence length="201" mass="22382">MASSSNSKFASTFAPYTPPPDDPTHQHHQQQPSANTNSSRFSAPIRPWFPHSQSSIAADSSYQSGAVPTFSASQSAGPSTAPETENRWATSSHLRVDMLAAFAYILGPISALLLLIFETENDYVRFHAYQSALLTTPLLAIRILVSLMRFYAVLRYLFTLLLVIPSLYMAFRAYTDASRNGLSYFQLPYIGPIAEQWLHDE</sequence>
<accession>A0A5C3QX37</accession>
<dbReference type="PANTHER" id="PTHR36460">
    <property type="entry name" value="UPF0132 DOMAIN PROTEIN (AFU_ORTHOLOGUE AFUA_3G10255)"/>
    <property type="match status" value="1"/>
</dbReference>
<dbReference type="STRING" id="1884261.A0A5C3QX37"/>
<proteinExistence type="predicted"/>
<evidence type="ECO:0000256" key="2">
    <source>
        <dbReference type="ARBA" id="ARBA00022692"/>
    </source>
</evidence>
<protein>
    <submittedName>
        <fullName evidence="7">Uncharacterized protein</fullName>
    </submittedName>
</protein>
<organism evidence="7 8">
    <name type="scientific">Pterulicium gracile</name>
    <dbReference type="NCBI Taxonomy" id="1884261"/>
    <lineage>
        <taxon>Eukaryota</taxon>
        <taxon>Fungi</taxon>
        <taxon>Dikarya</taxon>
        <taxon>Basidiomycota</taxon>
        <taxon>Agaricomycotina</taxon>
        <taxon>Agaricomycetes</taxon>
        <taxon>Agaricomycetidae</taxon>
        <taxon>Agaricales</taxon>
        <taxon>Pleurotineae</taxon>
        <taxon>Pterulaceae</taxon>
        <taxon>Pterulicium</taxon>
    </lineage>
</organism>
<dbReference type="Pfam" id="PF09685">
    <property type="entry name" value="MamF_MmsF"/>
    <property type="match status" value="1"/>
</dbReference>
<feature type="transmembrane region" description="Helical" evidence="6">
    <location>
        <begin position="128"/>
        <end position="145"/>
    </location>
</feature>
<keyword evidence="2 6" id="KW-0812">Transmembrane</keyword>
<evidence type="ECO:0000256" key="1">
    <source>
        <dbReference type="ARBA" id="ARBA00004141"/>
    </source>
</evidence>
<dbReference type="GO" id="GO:0016020">
    <property type="term" value="C:membrane"/>
    <property type="evidence" value="ECO:0007669"/>
    <property type="project" value="UniProtKB-SubCell"/>
</dbReference>
<evidence type="ECO:0000313" key="7">
    <source>
        <dbReference type="EMBL" id="TFL06583.1"/>
    </source>
</evidence>
<reference evidence="7 8" key="1">
    <citation type="journal article" date="2019" name="Nat. Ecol. Evol.">
        <title>Megaphylogeny resolves global patterns of mushroom evolution.</title>
        <authorList>
            <person name="Varga T."/>
            <person name="Krizsan K."/>
            <person name="Foldi C."/>
            <person name="Dima B."/>
            <person name="Sanchez-Garcia M."/>
            <person name="Sanchez-Ramirez S."/>
            <person name="Szollosi G.J."/>
            <person name="Szarkandi J.G."/>
            <person name="Papp V."/>
            <person name="Albert L."/>
            <person name="Andreopoulos W."/>
            <person name="Angelini C."/>
            <person name="Antonin V."/>
            <person name="Barry K.W."/>
            <person name="Bougher N.L."/>
            <person name="Buchanan P."/>
            <person name="Buyck B."/>
            <person name="Bense V."/>
            <person name="Catcheside P."/>
            <person name="Chovatia M."/>
            <person name="Cooper J."/>
            <person name="Damon W."/>
            <person name="Desjardin D."/>
            <person name="Finy P."/>
            <person name="Geml J."/>
            <person name="Haridas S."/>
            <person name="Hughes K."/>
            <person name="Justo A."/>
            <person name="Karasinski D."/>
            <person name="Kautmanova I."/>
            <person name="Kiss B."/>
            <person name="Kocsube S."/>
            <person name="Kotiranta H."/>
            <person name="LaButti K.M."/>
            <person name="Lechner B.E."/>
            <person name="Liimatainen K."/>
            <person name="Lipzen A."/>
            <person name="Lukacs Z."/>
            <person name="Mihaltcheva S."/>
            <person name="Morgado L.N."/>
            <person name="Niskanen T."/>
            <person name="Noordeloos M.E."/>
            <person name="Ohm R.A."/>
            <person name="Ortiz-Santana B."/>
            <person name="Ovrebo C."/>
            <person name="Racz N."/>
            <person name="Riley R."/>
            <person name="Savchenko A."/>
            <person name="Shiryaev A."/>
            <person name="Soop K."/>
            <person name="Spirin V."/>
            <person name="Szebenyi C."/>
            <person name="Tomsovsky M."/>
            <person name="Tulloss R.E."/>
            <person name="Uehling J."/>
            <person name="Grigoriev I.V."/>
            <person name="Vagvolgyi C."/>
            <person name="Papp T."/>
            <person name="Martin F.M."/>
            <person name="Miettinen O."/>
            <person name="Hibbett D.S."/>
            <person name="Nagy L.G."/>
        </authorList>
    </citation>
    <scope>NUCLEOTIDE SEQUENCE [LARGE SCALE GENOMIC DNA]</scope>
    <source>
        <strain evidence="7 8">CBS 309.79</strain>
    </source>
</reference>
<gene>
    <name evidence="7" type="ORF">BDV98DRAFT_522070</name>
</gene>
<dbReference type="PANTHER" id="PTHR36460:SF1">
    <property type="entry name" value="UPF0132 DOMAIN PROTEIN (AFU_ORTHOLOGUE AFUA_3G10255)"/>
    <property type="match status" value="1"/>
</dbReference>
<name>A0A5C3QX37_9AGAR</name>
<feature type="region of interest" description="Disordered" evidence="5">
    <location>
        <begin position="1"/>
        <end position="44"/>
    </location>
</feature>
<comment type="subcellular location">
    <subcellularLocation>
        <location evidence="1">Membrane</location>
        <topology evidence="1">Multi-pass membrane protein</topology>
    </subcellularLocation>
</comment>
<dbReference type="Proteomes" id="UP000305067">
    <property type="component" value="Unassembled WGS sequence"/>
</dbReference>
<keyword evidence="3 6" id="KW-1133">Transmembrane helix</keyword>
<feature type="transmembrane region" description="Helical" evidence="6">
    <location>
        <begin position="96"/>
        <end position="116"/>
    </location>
</feature>
<evidence type="ECO:0000256" key="5">
    <source>
        <dbReference type="SAM" id="MobiDB-lite"/>
    </source>
</evidence>
<feature type="compositionally biased region" description="Polar residues" evidence="5">
    <location>
        <begin position="1"/>
        <end position="10"/>
    </location>
</feature>
<dbReference type="AlphaFoldDB" id="A0A5C3QX37"/>
<evidence type="ECO:0000256" key="4">
    <source>
        <dbReference type="ARBA" id="ARBA00023136"/>
    </source>
</evidence>
<dbReference type="InterPro" id="IPR019109">
    <property type="entry name" value="MamF_MmsF"/>
</dbReference>
<keyword evidence="8" id="KW-1185">Reference proteome</keyword>
<feature type="transmembrane region" description="Helical" evidence="6">
    <location>
        <begin position="152"/>
        <end position="171"/>
    </location>
</feature>
<evidence type="ECO:0000313" key="8">
    <source>
        <dbReference type="Proteomes" id="UP000305067"/>
    </source>
</evidence>
<keyword evidence="4 6" id="KW-0472">Membrane</keyword>
<dbReference type="OrthoDB" id="5546837at2759"/>
<dbReference type="EMBL" id="ML178815">
    <property type="protein sequence ID" value="TFL06583.1"/>
    <property type="molecule type" value="Genomic_DNA"/>
</dbReference>